<feature type="compositionally biased region" description="Polar residues" evidence="1">
    <location>
        <begin position="148"/>
        <end position="157"/>
    </location>
</feature>
<reference evidence="3 4" key="1">
    <citation type="journal article" date="2018" name="Mol. Biol. Evol.">
        <title>Broad Genomic Sampling Reveals a Smut Pathogenic Ancestry of the Fungal Clade Ustilaginomycotina.</title>
        <authorList>
            <person name="Kijpornyongpan T."/>
            <person name="Mondo S.J."/>
            <person name="Barry K."/>
            <person name="Sandor L."/>
            <person name="Lee J."/>
            <person name="Lipzen A."/>
            <person name="Pangilinan J."/>
            <person name="LaButti K."/>
            <person name="Hainaut M."/>
            <person name="Henrissat B."/>
            <person name="Grigoriev I.V."/>
            <person name="Spatafora J.W."/>
            <person name="Aime M.C."/>
        </authorList>
    </citation>
    <scope>NUCLEOTIDE SEQUENCE [LARGE SCALE GENOMIC DNA]</scope>
    <source>
        <strain evidence="3 4">MCA 5214</strain>
    </source>
</reference>
<sequence>MSSQAALYPGSLVGAAAAAGICGGLLLGFVAGLLSMAPISRLLAKSRRRSRRRRETWQLPFGQKEKVDVLPVFDEQAQVSPHEHFQAHGRVPSNMPSTPTLTDGAPHSRKGTLVERAGMSHPSPSMEYVSSPAVTARSTSRSAHESPINFSLPSQSLRDPYSLRRPPTAVRKGSADSVQSSPSRPVYNLFTRRPSSHSRQPSYEDSHRFAPQPLSHPATPQQRVPHHHTARSDDSSIMALYAAAQQIAEVQGGSSTGSRRPSFSRGTPHQRQPQAPAPGPAMADVLVQPARSHLREGKPALSRLSERTNERSMTLDDTSHTTSSSSPTGSSLTTSLPKRGVLPAEPPGPSWDAGTLQARGRAQVSSSSYDPNDAHLATLRKLVSAIHEHDGVATAHQLGSRFSPDTPWVRRTPGGSPAVVGSYFERDGGAGPGNESHEAQVEEPSVQRFSAESPVIPRNSQVMYIDSSLESRSPPTSPVRSSQISGGGGVAPAASPRRKAIECSSHQRRRQRGRGWVVHPLALPLALGLALGLGHNTNA</sequence>
<dbReference type="Proteomes" id="UP000245884">
    <property type="component" value="Unassembled WGS sequence"/>
</dbReference>
<evidence type="ECO:0000313" key="3">
    <source>
        <dbReference type="EMBL" id="PWN26113.1"/>
    </source>
</evidence>
<feature type="compositionally biased region" description="Basic and acidic residues" evidence="1">
    <location>
        <begin position="293"/>
        <end position="319"/>
    </location>
</feature>
<feature type="compositionally biased region" description="Polar residues" evidence="1">
    <location>
        <begin position="252"/>
        <end position="267"/>
    </location>
</feature>
<evidence type="ECO:0000256" key="2">
    <source>
        <dbReference type="SAM" id="Phobius"/>
    </source>
</evidence>
<gene>
    <name evidence="3" type="ORF">BDZ90DRAFT_228077</name>
</gene>
<feature type="compositionally biased region" description="Low complexity" evidence="1">
    <location>
        <begin position="471"/>
        <end position="482"/>
    </location>
</feature>
<organism evidence="3 4">
    <name type="scientific">Jaminaea rosea</name>
    <dbReference type="NCBI Taxonomy" id="1569628"/>
    <lineage>
        <taxon>Eukaryota</taxon>
        <taxon>Fungi</taxon>
        <taxon>Dikarya</taxon>
        <taxon>Basidiomycota</taxon>
        <taxon>Ustilaginomycotina</taxon>
        <taxon>Exobasidiomycetes</taxon>
        <taxon>Microstromatales</taxon>
        <taxon>Microstromatales incertae sedis</taxon>
        <taxon>Jaminaea</taxon>
    </lineage>
</organism>
<feature type="compositionally biased region" description="Low complexity" evidence="1">
    <location>
        <begin position="320"/>
        <end position="336"/>
    </location>
</feature>
<dbReference type="EMBL" id="KZ819673">
    <property type="protein sequence ID" value="PWN26113.1"/>
    <property type="molecule type" value="Genomic_DNA"/>
</dbReference>
<keyword evidence="2" id="KW-0812">Transmembrane</keyword>
<accession>A0A316UQG8</accession>
<feature type="region of interest" description="Disordered" evidence="1">
    <location>
        <begin position="85"/>
        <end position="233"/>
    </location>
</feature>
<feature type="region of interest" description="Disordered" evidence="1">
    <location>
        <begin position="468"/>
        <end position="512"/>
    </location>
</feature>
<feature type="compositionally biased region" description="Polar residues" evidence="1">
    <location>
        <begin position="132"/>
        <end position="141"/>
    </location>
</feature>
<proteinExistence type="predicted"/>
<evidence type="ECO:0000256" key="1">
    <source>
        <dbReference type="SAM" id="MobiDB-lite"/>
    </source>
</evidence>
<dbReference type="GeneID" id="37026612"/>
<keyword evidence="2" id="KW-1133">Transmembrane helix</keyword>
<dbReference type="AlphaFoldDB" id="A0A316UQG8"/>
<feature type="region of interest" description="Disordered" evidence="1">
    <location>
        <begin position="249"/>
        <end position="371"/>
    </location>
</feature>
<dbReference type="RefSeq" id="XP_025360725.1">
    <property type="nucleotide sequence ID" value="XM_025504789.1"/>
</dbReference>
<keyword evidence="4" id="KW-1185">Reference proteome</keyword>
<name>A0A316UQG8_9BASI</name>
<feature type="transmembrane region" description="Helical" evidence="2">
    <location>
        <begin position="12"/>
        <end position="44"/>
    </location>
</feature>
<keyword evidence="2" id="KW-0472">Membrane</keyword>
<protein>
    <submittedName>
        <fullName evidence="3">Uncharacterized protein</fullName>
    </submittedName>
</protein>
<evidence type="ECO:0000313" key="4">
    <source>
        <dbReference type="Proteomes" id="UP000245884"/>
    </source>
</evidence>